<comment type="caution">
    <text evidence="1">The sequence shown here is derived from an EMBL/GenBank/DDBJ whole genome shotgun (WGS) entry which is preliminary data.</text>
</comment>
<dbReference type="RefSeq" id="WP_175598328.1">
    <property type="nucleotide sequence ID" value="NZ_JABWGO010000001.1"/>
</dbReference>
<evidence type="ECO:0000313" key="1">
    <source>
        <dbReference type="EMBL" id="NUW38686.1"/>
    </source>
</evidence>
<reference evidence="1 2" key="1">
    <citation type="submission" date="2020-06" db="EMBL/GenBank/DDBJ databases">
        <authorList>
            <person name="Chanama M."/>
        </authorList>
    </citation>
    <scope>NUCLEOTIDE SEQUENCE [LARGE SCALE GENOMIC DNA]</scope>
    <source>
        <strain evidence="1 2">TBRC6557</strain>
    </source>
</reference>
<protein>
    <recommendedName>
        <fullName evidence="3">HprK-related kinase B</fullName>
    </recommendedName>
</protein>
<evidence type="ECO:0008006" key="3">
    <source>
        <dbReference type="Google" id="ProtNLM"/>
    </source>
</evidence>
<dbReference type="AlphaFoldDB" id="A0A7Y6M9K0"/>
<dbReference type="Proteomes" id="UP000546126">
    <property type="component" value="Unassembled WGS sequence"/>
</dbReference>
<sequence>MIVGAAAQPGWYTAMRADAGVRLWLDPASASTLAGHWSPYISVAEGDVAPPGAWTIAMAGEDEQGDLIDQPSKGSGIGYRLWLDPLRRVLSIDPENATTQRRRLVRCLLRRAFMDRGHCFLHSALVVSRRTGRGLALAGGKRAGKTSLTLAMLKSGEFDYVTNDDLVVNVDEDAGLDAFGWPRAISVRRDTLRLLADRGSALRQVLESSRHPEQVRTGNPTDRRALLFPDELARATGASVVAQARLHAVIVPRFDSGALSPELEQVHDRQEACELLRQFVEGNASRQEAWLDRYFTQTHDDELERQAAKLSERVPVFRLTQSMTCLRESAKLLHDLATEGL</sequence>
<name>A0A7Y6M9K0_9ACTN</name>
<proteinExistence type="predicted"/>
<accession>A0A7Y6M9K0</accession>
<evidence type="ECO:0000313" key="2">
    <source>
        <dbReference type="Proteomes" id="UP000546126"/>
    </source>
</evidence>
<organism evidence="1 2">
    <name type="scientific">Nonomuraea rhodomycinica</name>
    <dbReference type="NCBI Taxonomy" id="1712872"/>
    <lineage>
        <taxon>Bacteria</taxon>
        <taxon>Bacillati</taxon>
        <taxon>Actinomycetota</taxon>
        <taxon>Actinomycetes</taxon>
        <taxon>Streptosporangiales</taxon>
        <taxon>Streptosporangiaceae</taxon>
        <taxon>Nonomuraea</taxon>
    </lineage>
</organism>
<gene>
    <name evidence="1" type="ORF">HT134_00890</name>
</gene>
<dbReference type="EMBL" id="JABWGO010000001">
    <property type="protein sequence ID" value="NUW38686.1"/>
    <property type="molecule type" value="Genomic_DNA"/>
</dbReference>
<keyword evidence="2" id="KW-1185">Reference proteome</keyword>